<evidence type="ECO:0000259" key="3">
    <source>
        <dbReference type="PROSITE" id="PS50076"/>
    </source>
</evidence>
<feature type="compositionally biased region" description="Basic and acidic residues" evidence="1">
    <location>
        <begin position="122"/>
        <end position="134"/>
    </location>
</feature>
<feature type="region of interest" description="Disordered" evidence="1">
    <location>
        <begin position="122"/>
        <end position="145"/>
    </location>
</feature>
<evidence type="ECO:0000313" key="5">
    <source>
        <dbReference type="Proteomes" id="UP001363151"/>
    </source>
</evidence>
<feature type="chain" id="PRO_5045403569" description="J domain-containing protein" evidence="2">
    <location>
        <begin position="17"/>
        <end position="216"/>
    </location>
</feature>
<dbReference type="Pfam" id="PF00226">
    <property type="entry name" value="DnaJ"/>
    <property type="match status" value="1"/>
</dbReference>
<feature type="domain" description="J" evidence="3">
    <location>
        <begin position="149"/>
        <end position="211"/>
    </location>
</feature>
<gene>
    <name evidence="4" type="ORF">SO694_00059119</name>
</gene>
<sequence length="216" mass="23966">MRARVVAVALVRAAHALRCSTPRCALRCSTPRWNAYTTTRWASTPDDDHEAFWRSMNTQDEEAALPPPPKPAPKPADANRRLHDAARAYNSVSQWSPGGGDDTWSPADGDVYFVPERVEQAPERVEQAPPERVEATPAAHAKPRPRRRTLYDELFCAPGAPTAALRAGFKKAAKLHHPDAEGRDEARFAAASRAWHVLRDAERRTRYDAELGLTDG</sequence>
<dbReference type="SUPFAM" id="SSF46565">
    <property type="entry name" value="Chaperone J-domain"/>
    <property type="match status" value="1"/>
</dbReference>
<feature type="region of interest" description="Disordered" evidence="1">
    <location>
        <begin position="59"/>
        <end position="78"/>
    </location>
</feature>
<keyword evidence="5" id="KW-1185">Reference proteome</keyword>
<dbReference type="InterPro" id="IPR036869">
    <property type="entry name" value="J_dom_sf"/>
</dbReference>
<organism evidence="4 5">
    <name type="scientific">Aureococcus anophagefferens</name>
    <name type="common">Harmful bloom alga</name>
    <dbReference type="NCBI Taxonomy" id="44056"/>
    <lineage>
        <taxon>Eukaryota</taxon>
        <taxon>Sar</taxon>
        <taxon>Stramenopiles</taxon>
        <taxon>Ochrophyta</taxon>
        <taxon>Pelagophyceae</taxon>
        <taxon>Pelagomonadales</taxon>
        <taxon>Pelagomonadaceae</taxon>
        <taxon>Aureococcus</taxon>
    </lineage>
</organism>
<dbReference type="PROSITE" id="PS50076">
    <property type="entry name" value="DNAJ_2"/>
    <property type="match status" value="1"/>
</dbReference>
<dbReference type="EMBL" id="JBBJCI010000202">
    <property type="protein sequence ID" value="KAK7241372.1"/>
    <property type="molecule type" value="Genomic_DNA"/>
</dbReference>
<reference evidence="4 5" key="1">
    <citation type="submission" date="2024-03" db="EMBL/GenBank/DDBJ databases">
        <title>Aureococcus anophagefferens CCMP1851 and Kratosvirus quantuckense: Draft genome of a second virus-susceptible host strain in the model system.</title>
        <authorList>
            <person name="Chase E."/>
            <person name="Truchon A.R."/>
            <person name="Schepens W."/>
            <person name="Wilhelm S.W."/>
        </authorList>
    </citation>
    <scope>NUCLEOTIDE SEQUENCE [LARGE SCALE GENOMIC DNA]</scope>
    <source>
        <strain evidence="4 5">CCMP1851</strain>
    </source>
</reference>
<dbReference type="Proteomes" id="UP001363151">
    <property type="component" value="Unassembled WGS sequence"/>
</dbReference>
<proteinExistence type="predicted"/>
<accession>A0ABR1FYT6</accession>
<dbReference type="SMART" id="SM00271">
    <property type="entry name" value="DnaJ"/>
    <property type="match status" value="1"/>
</dbReference>
<evidence type="ECO:0000313" key="4">
    <source>
        <dbReference type="EMBL" id="KAK7241372.1"/>
    </source>
</evidence>
<name>A0ABR1FYT6_AURAN</name>
<evidence type="ECO:0000256" key="2">
    <source>
        <dbReference type="SAM" id="SignalP"/>
    </source>
</evidence>
<dbReference type="InterPro" id="IPR001623">
    <property type="entry name" value="DnaJ_domain"/>
</dbReference>
<feature type="signal peptide" evidence="2">
    <location>
        <begin position="1"/>
        <end position="16"/>
    </location>
</feature>
<keyword evidence="2" id="KW-0732">Signal</keyword>
<evidence type="ECO:0000256" key="1">
    <source>
        <dbReference type="SAM" id="MobiDB-lite"/>
    </source>
</evidence>
<comment type="caution">
    <text evidence="4">The sequence shown here is derived from an EMBL/GenBank/DDBJ whole genome shotgun (WGS) entry which is preliminary data.</text>
</comment>
<protein>
    <recommendedName>
        <fullName evidence="3">J domain-containing protein</fullName>
    </recommendedName>
</protein>
<dbReference type="Gene3D" id="1.10.287.110">
    <property type="entry name" value="DnaJ domain"/>
    <property type="match status" value="1"/>
</dbReference>
<feature type="compositionally biased region" description="Pro residues" evidence="1">
    <location>
        <begin position="65"/>
        <end position="74"/>
    </location>
</feature>